<dbReference type="GO" id="GO:0043409">
    <property type="term" value="P:negative regulation of MAPK cascade"/>
    <property type="evidence" value="ECO:0007669"/>
    <property type="project" value="TreeGrafter"/>
</dbReference>
<sequence>MSTYKENYFPSGRIRTNAIGPTDALRVKVEDFFILMPAFNGQSRRSRQLHNNILAGSMYGISPEQLRAFVRSENDENTDDSNLDRSKQQHRLLALDCRSFVAYNAGHILDAVNVHCPAILRRRCGGRLPLRTLIPNSNIRSMLANNQCFPIVLYDDYGVNVKNLSDLTGEESTAAFVAKCIRTEVDLKTIYYLEGGYQSFSRLFPDLVSPCPSSVPPPTPALSSPSPGVPRADCCPVEILPHLYLGSARDASRKEQLQQLGITALLNVTQFCPNLFQGVFEYKCIPVRDTGCEDIAAYFQESIHFIDQVKSQNGKVLVHCQAGVSRSATICIAYLMATRRLRMEEAYKYVKSRRRIVSPNFSFMGQLLTFENQIFSSTSRFHISSPGSPLLAVDASTPDPDSLTPSRAATHKNVFNFCPISSIEDTLSPSIGVSDSEYAKASNSIVDTCHKLTLSPCLT</sequence>
<evidence type="ECO:0000256" key="3">
    <source>
        <dbReference type="ARBA" id="ARBA00022801"/>
    </source>
</evidence>
<dbReference type="PANTHER" id="PTHR10159:SF530">
    <property type="entry name" value="DUAL SPECIFICITY PROTEIN PHOSPHATASE DDB_G0271350-RELATED"/>
    <property type="match status" value="1"/>
</dbReference>
<dbReference type="AlphaFoldDB" id="A0AAV6UVS6"/>
<dbReference type="PROSITE" id="PS50056">
    <property type="entry name" value="TYR_PHOSPHATASE_2"/>
    <property type="match status" value="1"/>
</dbReference>
<comment type="similarity">
    <text evidence="2">Belongs to the protein-tyrosine phosphatase family. Non-receptor class dual specificity subfamily.</text>
</comment>
<dbReference type="InterPro" id="IPR008343">
    <property type="entry name" value="MKP"/>
</dbReference>
<comment type="subcellular location">
    <subcellularLocation>
        <location evidence="1">Nucleus</location>
    </subcellularLocation>
</comment>
<dbReference type="PRINTS" id="PR01764">
    <property type="entry name" value="MAPKPHPHTASE"/>
</dbReference>
<dbReference type="InterPro" id="IPR000340">
    <property type="entry name" value="Dual-sp_phosphatase_cat-dom"/>
</dbReference>
<name>A0AAV6UVS6_9ARAC</name>
<organism evidence="10 11">
    <name type="scientific">Oedothorax gibbosus</name>
    <dbReference type="NCBI Taxonomy" id="931172"/>
    <lineage>
        <taxon>Eukaryota</taxon>
        <taxon>Metazoa</taxon>
        <taxon>Ecdysozoa</taxon>
        <taxon>Arthropoda</taxon>
        <taxon>Chelicerata</taxon>
        <taxon>Arachnida</taxon>
        <taxon>Araneae</taxon>
        <taxon>Araneomorphae</taxon>
        <taxon>Entelegynae</taxon>
        <taxon>Araneoidea</taxon>
        <taxon>Linyphiidae</taxon>
        <taxon>Erigoninae</taxon>
        <taxon>Oedothorax</taxon>
    </lineage>
</organism>
<evidence type="ECO:0000313" key="10">
    <source>
        <dbReference type="EMBL" id="KAG8188410.1"/>
    </source>
</evidence>
<keyword evidence="4" id="KW-0904">Protein phosphatase</keyword>
<keyword evidence="11" id="KW-1185">Reference proteome</keyword>
<dbReference type="GO" id="GO:0001706">
    <property type="term" value="P:endoderm formation"/>
    <property type="evidence" value="ECO:0007669"/>
    <property type="project" value="TreeGrafter"/>
</dbReference>
<evidence type="ECO:0008006" key="12">
    <source>
        <dbReference type="Google" id="ProtNLM"/>
    </source>
</evidence>
<gene>
    <name evidence="10" type="ORF">JTE90_007986</name>
</gene>
<evidence type="ECO:0000256" key="4">
    <source>
        <dbReference type="ARBA" id="ARBA00022912"/>
    </source>
</evidence>
<dbReference type="GO" id="GO:0004722">
    <property type="term" value="F:protein serine/threonine phosphatase activity"/>
    <property type="evidence" value="ECO:0007669"/>
    <property type="project" value="UniProtKB-EC"/>
</dbReference>
<dbReference type="SMART" id="SM00450">
    <property type="entry name" value="RHOD"/>
    <property type="match status" value="1"/>
</dbReference>
<dbReference type="SMART" id="SM00195">
    <property type="entry name" value="DSPc"/>
    <property type="match status" value="1"/>
</dbReference>
<dbReference type="SMART" id="SM00404">
    <property type="entry name" value="PTPc_motif"/>
    <property type="match status" value="1"/>
</dbReference>
<evidence type="ECO:0000313" key="11">
    <source>
        <dbReference type="Proteomes" id="UP000827092"/>
    </source>
</evidence>
<evidence type="ECO:0000256" key="1">
    <source>
        <dbReference type="ARBA" id="ARBA00004123"/>
    </source>
</evidence>
<dbReference type="InterPro" id="IPR036873">
    <property type="entry name" value="Rhodanese-like_dom_sf"/>
</dbReference>
<accession>A0AAV6UVS6</accession>
<dbReference type="PANTHER" id="PTHR10159">
    <property type="entry name" value="DUAL SPECIFICITY PROTEIN PHOSPHATASE"/>
    <property type="match status" value="1"/>
</dbReference>
<evidence type="ECO:0000256" key="2">
    <source>
        <dbReference type="ARBA" id="ARBA00008601"/>
    </source>
</evidence>
<proteinExistence type="inferred from homology"/>
<feature type="domain" description="Rhodanese" evidence="9">
    <location>
        <begin position="88"/>
        <end position="209"/>
    </location>
</feature>
<dbReference type="CDD" id="cd01446">
    <property type="entry name" value="DSP_MapKP"/>
    <property type="match status" value="1"/>
</dbReference>
<dbReference type="InterPro" id="IPR000387">
    <property type="entry name" value="Tyr_Pase_dom"/>
</dbReference>
<dbReference type="GO" id="GO:0017017">
    <property type="term" value="F:MAP kinase tyrosine/serine/threonine phosphatase activity"/>
    <property type="evidence" value="ECO:0007669"/>
    <property type="project" value="InterPro"/>
</dbReference>
<dbReference type="Pfam" id="PF00782">
    <property type="entry name" value="DSPc"/>
    <property type="match status" value="1"/>
</dbReference>
<dbReference type="Gene3D" id="3.90.190.10">
    <property type="entry name" value="Protein tyrosine phosphatase superfamily"/>
    <property type="match status" value="1"/>
</dbReference>
<feature type="domain" description="Tyrosine specific protein phosphatases" evidence="8">
    <location>
        <begin position="297"/>
        <end position="354"/>
    </location>
</feature>
<dbReference type="InterPro" id="IPR029021">
    <property type="entry name" value="Prot-tyrosine_phosphatase-like"/>
</dbReference>
<dbReference type="Gene3D" id="3.40.250.10">
    <property type="entry name" value="Rhodanese-like domain"/>
    <property type="match status" value="1"/>
</dbReference>
<keyword evidence="5" id="KW-0539">Nucleus</keyword>
<dbReference type="PROSITE" id="PS50206">
    <property type="entry name" value="RHODANESE_3"/>
    <property type="match status" value="1"/>
</dbReference>
<dbReference type="SUPFAM" id="SSF52799">
    <property type="entry name" value="(Phosphotyrosine protein) phosphatases II"/>
    <property type="match status" value="1"/>
</dbReference>
<dbReference type="Proteomes" id="UP000827092">
    <property type="component" value="Unassembled WGS sequence"/>
</dbReference>
<dbReference type="InterPro" id="IPR020422">
    <property type="entry name" value="TYR_PHOSPHATASE_DUAL_dom"/>
</dbReference>
<dbReference type="GO" id="GO:0005634">
    <property type="term" value="C:nucleus"/>
    <property type="evidence" value="ECO:0007669"/>
    <property type="project" value="UniProtKB-SubCell"/>
</dbReference>
<evidence type="ECO:0000256" key="6">
    <source>
        <dbReference type="ARBA" id="ARBA00048336"/>
    </source>
</evidence>
<dbReference type="SUPFAM" id="SSF52821">
    <property type="entry name" value="Rhodanese/Cell cycle control phosphatase"/>
    <property type="match status" value="1"/>
</dbReference>
<dbReference type="EMBL" id="JAFNEN010000238">
    <property type="protein sequence ID" value="KAG8188410.1"/>
    <property type="molecule type" value="Genomic_DNA"/>
</dbReference>
<dbReference type="PROSITE" id="PS50054">
    <property type="entry name" value="TYR_PHOSPHATASE_DUAL"/>
    <property type="match status" value="1"/>
</dbReference>
<feature type="domain" description="Tyrosine-protein phosphatase" evidence="7">
    <location>
        <begin position="235"/>
        <end position="376"/>
    </location>
</feature>
<dbReference type="InterPro" id="IPR003595">
    <property type="entry name" value="Tyr_Pase_cat"/>
</dbReference>
<dbReference type="FunFam" id="3.90.190.10:FF:000004">
    <property type="entry name" value="Protein phosphatase Slingshot homolog 2"/>
    <property type="match status" value="1"/>
</dbReference>
<evidence type="ECO:0000259" key="7">
    <source>
        <dbReference type="PROSITE" id="PS50054"/>
    </source>
</evidence>
<dbReference type="InterPro" id="IPR001763">
    <property type="entry name" value="Rhodanese-like_dom"/>
</dbReference>
<keyword evidence="3" id="KW-0378">Hydrolase</keyword>
<protein>
    <recommendedName>
        <fullName evidence="12">Dual specificity protein phosphatase 4</fullName>
    </recommendedName>
</protein>
<comment type="catalytic activity">
    <reaction evidence="6">
        <text>O-phospho-L-threonyl-[protein] + H2O = L-threonyl-[protein] + phosphate</text>
        <dbReference type="Rhea" id="RHEA:47004"/>
        <dbReference type="Rhea" id="RHEA-COMP:11060"/>
        <dbReference type="Rhea" id="RHEA-COMP:11605"/>
        <dbReference type="ChEBI" id="CHEBI:15377"/>
        <dbReference type="ChEBI" id="CHEBI:30013"/>
        <dbReference type="ChEBI" id="CHEBI:43474"/>
        <dbReference type="ChEBI" id="CHEBI:61977"/>
        <dbReference type="EC" id="3.1.3.16"/>
    </reaction>
</comment>
<evidence type="ECO:0000256" key="5">
    <source>
        <dbReference type="ARBA" id="ARBA00023242"/>
    </source>
</evidence>
<dbReference type="Pfam" id="PF00581">
    <property type="entry name" value="Rhodanese"/>
    <property type="match status" value="1"/>
</dbReference>
<dbReference type="GO" id="GO:0005737">
    <property type="term" value="C:cytoplasm"/>
    <property type="evidence" value="ECO:0007669"/>
    <property type="project" value="TreeGrafter"/>
</dbReference>
<dbReference type="InterPro" id="IPR016130">
    <property type="entry name" value="Tyr_Pase_AS"/>
</dbReference>
<evidence type="ECO:0000259" key="9">
    <source>
        <dbReference type="PROSITE" id="PS50206"/>
    </source>
</evidence>
<reference evidence="10 11" key="1">
    <citation type="journal article" date="2022" name="Nat. Ecol. Evol.">
        <title>A masculinizing supergene underlies an exaggerated male reproductive morph in a spider.</title>
        <authorList>
            <person name="Hendrickx F."/>
            <person name="De Corte Z."/>
            <person name="Sonet G."/>
            <person name="Van Belleghem S.M."/>
            <person name="Kostlbacher S."/>
            <person name="Vangestel C."/>
        </authorList>
    </citation>
    <scope>NUCLEOTIDE SEQUENCE [LARGE SCALE GENOMIC DNA]</scope>
    <source>
        <strain evidence="10">W744_W776</strain>
    </source>
</reference>
<comment type="caution">
    <text evidence="10">The sequence shown here is derived from an EMBL/GenBank/DDBJ whole genome shotgun (WGS) entry which is preliminary data.</text>
</comment>
<dbReference type="PROSITE" id="PS00383">
    <property type="entry name" value="TYR_PHOSPHATASE_1"/>
    <property type="match status" value="1"/>
</dbReference>
<evidence type="ECO:0000259" key="8">
    <source>
        <dbReference type="PROSITE" id="PS50056"/>
    </source>
</evidence>